<sequence length="571" mass="62458">MKKNFRIATMAALSVAALSLSACGESAETGSNSNASSSENGENTGNGAFEIKPAGSYNELDRDQVQDGGELVLPTTEISEQQNAFHGNMTAYTRSIWRMYNPQIALFDGDGTYHANPAYIESIDEEEVDGNLVVKFNIVEEAKFNDGTPIDWTAFETTWKMNNGEDEELVPNSTDGYERILSVEKGDSDKQAVITFDGAYPWWQGLFNVVLHPAVNDAATFNEAYVNEVHPEWGAGPFTIDEFDTQSGTVSFKRNDKWWGEPAKLDKVTYRVMESQATINAFQNGEVDVAGVGTKDNLAKALSMGDKIDIRAAASPSNSLIVLNSQAPKLGDKEVREAIVKGIDRKQIAEIRFNGLDYSEDLPGSLTLYSFQPGYEDNFAGVGSFDAEESKAILEEAGWVEGADGIREKDGEKLSIRYTLLGDSPLSKAFASALQKMMRDIGVELNIQERPSSDFSKVMSEKDFDLFFMGFSSSDPFGVAYFGQTWKSDSELNKSGTGNAELDAKIEELQKLPTADEQIAEANKLEKEAFAEYGLIPMYNGPSIVGVKDGLANFGALAFAELPVENIGWAK</sequence>
<dbReference type="Gene3D" id="3.40.190.10">
    <property type="entry name" value="Periplasmic binding protein-like II"/>
    <property type="match status" value="1"/>
</dbReference>
<dbReference type="SUPFAM" id="SSF53850">
    <property type="entry name" value="Periplasmic binding protein-like II"/>
    <property type="match status" value="1"/>
</dbReference>
<dbReference type="Proteomes" id="UP000185491">
    <property type="component" value="Chromosome"/>
</dbReference>
<evidence type="ECO:0000256" key="2">
    <source>
        <dbReference type="SAM" id="SignalP"/>
    </source>
</evidence>
<dbReference type="RefSeq" id="WP_075735593.1">
    <property type="nucleotide sequence ID" value="NZ_CP009249.1"/>
</dbReference>
<dbReference type="InterPro" id="IPR039424">
    <property type="entry name" value="SBP_5"/>
</dbReference>
<dbReference type="EMBL" id="CP009249">
    <property type="protein sequence ID" value="APT93239.1"/>
    <property type="molecule type" value="Genomic_DNA"/>
</dbReference>
<dbReference type="STRING" id="161895.CPHO_10435"/>
<keyword evidence="5" id="KW-1185">Reference proteome</keyword>
<evidence type="ECO:0000313" key="4">
    <source>
        <dbReference type="EMBL" id="APT93239.1"/>
    </source>
</evidence>
<dbReference type="PANTHER" id="PTHR30290">
    <property type="entry name" value="PERIPLASMIC BINDING COMPONENT OF ABC TRANSPORTER"/>
    <property type="match status" value="1"/>
</dbReference>
<feature type="compositionally biased region" description="Low complexity" evidence="1">
    <location>
        <begin position="26"/>
        <end position="48"/>
    </location>
</feature>
<dbReference type="KEGG" id="cpho:CPHO_10435"/>
<evidence type="ECO:0000256" key="1">
    <source>
        <dbReference type="SAM" id="MobiDB-lite"/>
    </source>
</evidence>
<dbReference type="PANTHER" id="PTHR30290:SF65">
    <property type="entry name" value="MONOACYL PHOSPHATIDYLINOSITOL TETRAMANNOSIDE-BINDING PROTEIN LPQW-RELATED"/>
    <property type="match status" value="1"/>
</dbReference>
<evidence type="ECO:0000313" key="5">
    <source>
        <dbReference type="Proteomes" id="UP000185491"/>
    </source>
</evidence>
<reference evidence="4 5" key="1">
    <citation type="submission" date="2014-08" db="EMBL/GenBank/DDBJ databases">
        <title>Complete genome sequence of Corynebacterium phocae M408/89/1(T)(=DSM 44612(T)), isolated from the common seal (Phoca vitulina).</title>
        <authorList>
            <person name="Ruckert C."/>
            <person name="Albersmeier A."/>
            <person name="Winkler A."/>
            <person name="Kalinowski J."/>
        </authorList>
    </citation>
    <scope>NUCLEOTIDE SEQUENCE [LARGE SCALE GENOMIC DNA]</scope>
    <source>
        <strain evidence="4 5">M408/89/1</strain>
    </source>
</reference>
<organism evidence="4 5">
    <name type="scientific">Corynebacterium phocae</name>
    <dbReference type="NCBI Taxonomy" id="161895"/>
    <lineage>
        <taxon>Bacteria</taxon>
        <taxon>Bacillati</taxon>
        <taxon>Actinomycetota</taxon>
        <taxon>Actinomycetes</taxon>
        <taxon>Mycobacteriales</taxon>
        <taxon>Corynebacteriaceae</taxon>
        <taxon>Corynebacterium</taxon>
    </lineage>
</organism>
<dbReference type="Gene3D" id="3.10.105.10">
    <property type="entry name" value="Dipeptide-binding Protein, Domain 3"/>
    <property type="match status" value="1"/>
</dbReference>
<name>A0A1L7D524_9CORY</name>
<dbReference type="InterPro" id="IPR000914">
    <property type="entry name" value="SBP_5_dom"/>
</dbReference>
<proteinExistence type="predicted"/>
<dbReference type="PROSITE" id="PS51257">
    <property type="entry name" value="PROKAR_LIPOPROTEIN"/>
    <property type="match status" value="1"/>
</dbReference>
<gene>
    <name evidence="4" type="ORF">CPHO_10435</name>
</gene>
<dbReference type="AlphaFoldDB" id="A0A1L7D524"/>
<dbReference type="Gene3D" id="3.90.76.10">
    <property type="entry name" value="Dipeptide-binding Protein, Domain 1"/>
    <property type="match status" value="1"/>
</dbReference>
<dbReference type="Pfam" id="PF00496">
    <property type="entry name" value="SBP_bac_5"/>
    <property type="match status" value="1"/>
</dbReference>
<dbReference type="CDD" id="cd08501">
    <property type="entry name" value="PBP2_Lpqw"/>
    <property type="match status" value="1"/>
</dbReference>
<feature type="signal peptide" evidence="2">
    <location>
        <begin position="1"/>
        <end position="22"/>
    </location>
</feature>
<dbReference type="OrthoDB" id="7888869at2"/>
<feature type="domain" description="Solute-binding protein family 5" evidence="3">
    <location>
        <begin position="117"/>
        <end position="489"/>
    </location>
</feature>
<dbReference type="GO" id="GO:0042597">
    <property type="term" value="C:periplasmic space"/>
    <property type="evidence" value="ECO:0007669"/>
    <property type="project" value="UniProtKB-ARBA"/>
</dbReference>
<dbReference type="GO" id="GO:0015833">
    <property type="term" value="P:peptide transport"/>
    <property type="evidence" value="ECO:0007669"/>
    <property type="project" value="TreeGrafter"/>
</dbReference>
<dbReference type="GO" id="GO:1904680">
    <property type="term" value="F:peptide transmembrane transporter activity"/>
    <property type="evidence" value="ECO:0007669"/>
    <property type="project" value="TreeGrafter"/>
</dbReference>
<keyword evidence="2" id="KW-0732">Signal</keyword>
<feature type="chain" id="PRO_5039367017" evidence="2">
    <location>
        <begin position="23"/>
        <end position="571"/>
    </location>
</feature>
<dbReference type="GO" id="GO:0043190">
    <property type="term" value="C:ATP-binding cassette (ABC) transporter complex"/>
    <property type="evidence" value="ECO:0007669"/>
    <property type="project" value="InterPro"/>
</dbReference>
<protein>
    <submittedName>
        <fullName evidence="4">ABC transporter substrate-binding protein</fullName>
    </submittedName>
</protein>
<evidence type="ECO:0000259" key="3">
    <source>
        <dbReference type="Pfam" id="PF00496"/>
    </source>
</evidence>
<feature type="region of interest" description="Disordered" evidence="1">
    <location>
        <begin position="26"/>
        <end position="61"/>
    </location>
</feature>
<accession>A0A1L7D524</accession>